<proteinExistence type="predicted"/>
<dbReference type="EMBL" id="CP121261">
    <property type="protein sequence ID" value="WFP06297.1"/>
    <property type="molecule type" value="Genomic_DNA"/>
</dbReference>
<dbReference type="Proteomes" id="UP001214170">
    <property type="component" value="Chromosome"/>
</dbReference>
<sequence length="82" mass="9240">MSDYIEVPQEAVAKQLETLIVAAQNGARIVIVKDGKARAYIRPANPDMTEDMYDAILALRGFALNRGISDEQLRAWFTEDQR</sequence>
<keyword evidence="2" id="KW-1185">Reference proteome</keyword>
<evidence type="ECO:0008006" key="3">
    <source>
        <dbReference type="Google" id="ProtNLM"/>
    </source>
</evidence>
<name>A0ABY8GNC4_9BURK</name>
<evidence type="ECO:0000313" key="2">
    <source>
        <dbReference type="Proteomes" id="UP001214170"/>
    </source>
</evidence>
<protein>
    <recommendedName>
        <fullName evidence="3">Prevent-host-death protein</fullName>
    </recommendedName>
</protein>
<gene>
    <name evidence="1" type="ORF">P8T11_18400</name>
</gene>
<dbReference type="RefSeq" id="WP_268080632.1">
    <property type="nucleotide sequence ID" value="NZ_CP106885.1"/>
</dbReference>
<reference evidence="1 2" key="1">
    <citation type="submission" date="2023-03" db="EMBL/GenBank/DDBJ databases">
        <title>Achromobacter spanius LIG8.</title>
        <authorList>
            <person name="Shrestha S."/>
        </authorList>
    </citation>
    <scope>NUCLEOTIDE SEQUENCE [LARGE SCALE GENOMIC DNA]</scope>
    <source>
        <strain evidence="1 2">LIG8</strain>
    </source>
</reference>
<organism evidence="1 2">
    <name type="scientific">Achromobacter spanius</name>
    <dbReference type="NCBI Taxonomy" id="217203"/>
    <lineage>
        <taxon>Bacteria</taxon>
        <taxon>Pseudomonadati</taxon>
        <taxon>Pseudomonadota</taxon>
        <taxon>Betaproteobacteria</taxon>
        <taxon>Burkholderiales</taxon>
        <taxon>Alcaligenaceae</taxon>
        <taxon>Achromobacter</taxon>
    </lineage>
</organism>
<evidence type="ECO:0000313" key="1">
    <source>
        <dbReference type="EMBL" id="WFP06297.1"/>
    </source>
</evidence>
<accession>A0ABY8GNC4</accession>